<accession>A0ABS4DE34</accession>
<comment type="caution">
    <text evidence="1">The sequence shown here is derived from an EMBL/GenBank/DDBJ whole genome shotgun (WGS) entry which is preliminary data.</text>
</comment>
<dbReference type="Proteomes" id="UP001193081">
    <property type="component" value="Unassembled WGS sequence"/>
</dbReference>
<name>A0ABS4DE34_9CHLR</name>
<dbReference type="RefSeq" id="WP_135479876.1">
    <property type="nucleotide sequence ID" value="NZ_SIJK02000040.1"/>
</dbReference>
<evidence type="ECO:0000313" key="2">
    <source>
        <dbReference type="Proteomes" id="UP001193081"/>
    </source>
</evidence>
<sequence length="93" mass="10259">MQKDQFTNDAPGRLVAARHAATLQYPASDYLAFIPDPLPPTLAMNEALTRERRLAELVNAAYGLTPEDVELLWATAPPRMPVGRGDAIEDVRE</sequence>
<keyword evidence="2" id="KW-1185">Reference proteome</keyword>
<reference evidence="1 2" key="1">
    <citation type="submission" date="2021-03" db="EMBL/GenBank/DDBJ databases">
        <authorList>
            <person name="Grouzdev D.S."/>
        </authorList>
    </citation>
    <scope>NUCLEOTIDE SEQUENCE [LARGE SCALE GENOMIC DNA]</scope>
    <source>
        <strain evidence="1 2">M50-1</strain>
    </source>
</reference>
<evidence type="ECO:0000313" key="1">
    <source>
        <dbReference type="EMBL" id="MBP1467706.1"/>
    </source>
</evidence>
<dbReference type="EMBL" id="SIJK02000040">
    <property type="protein sequence ID" value="MBP1467706.1"/>
    <property type="molecule type" value="Genomic_DNA"/>
</dbReference>
<proteinExistence type="predicted"/>
<protein>
    <recommendedName>
        <fullName evidence="3">Transcriptional regulator</fullName>
    </recommendedName>
</protein>
<organism evidence="1 2">
    <name type="scientific">Candidatus Chloroploca mongolica</name>
    <dbReference type="NCBI Taxonomy" id="2528176"/>
    <lineage>
        <taxon>Bacteria</taxon>
        <taxon>Bacillati</taxon>
        <taxon>Chloroflexota</taxon>
        <taxon>Chloroflexia</taxon>
        <taxon>Chloroflexales</taxon>
        <taxon>Chloroflexineae</taxon>
        <taxon>Oscillochloridaceae</taxon>
        <taxon>Candidatus Chloroploca</taxon>
    </lineage>
</organism>
<evidence type="ECO:0008006" key="3">
    <source>
        <dbReference type="Google" id="ProtNLM"/>
    </source>
</evidence>
<gene>
    <name evidence="1" type="ORF">EYB53_018470</name>
</gene>